<dbReference type="KEGG" id="ahb:bsdtb5_09040"/>
<keyword evidence="2" id="KW-1185">Reference proteome</keyword>
<reference evidence="1 2" key="1">
    <citation type="submission" date="2020-11" db="EMBL/GenBank/DDBJ databases">
        <title>Draft genome sequencing of a Lachnospiraceae strain isolated from anoxic soil subjected to BSD treatment.</title>
        <authorList>
            <person name="Uek A."/>
            <person name="Tonouchi A."/>
        </authorList>
    </citation>
    <scope>NUCLEOTIDE SEQUENCE [LARGE SCALE GENOMIC DNA]</scope>
    <source>
        <strain evidence="1 2">TB5</strain>
    </source>
</reference>
<dbReference type="EMBL" id="AP024169">
    <property type="protein sequence ID" value="BCN29609.1"/>
    <property type="molecule type" value="Genomic_DNA"/>
</dbReference>
<organism evidence="1 2">
    <name type="scientific">Anaeromicropila herbilytica</name>
    <dbReference type="NCBI Taxonomy" id="2785025"/>
    <lineage>
        <taxon>Bacteria</taxon>
        <taxon>Bacillati</taxon>
        <taxon>Bacillota</taxon>
        <taxon>Clostridia</taxon>
        <taxon>Lachnospirales</taxon>
        <taxon>Lachnospiraceae</taxon>
        <taxon>Anaeromicropila</taxon>
    </lineage>
</organism>
<gene>
    <name evidence="1" type="ORF">bsdtb5_09040</name>
</gene>
<dbReference type="AlphaFoldDB" id="A0A7R7EJ05"/>
<dbReference type="Proteomes" id="UP000595897">
    <property type="component" value="Chromosome"/>
</dbReference>
<evidence type="ECO:0000313" key="1">
    <source>
        <dbReference type="EMBL" id="BCN29609.1"/>
    </source>
</evidence>
<sequence>MTIISITMIIEINRILSENQISLKVHLRDACGKQSMWIEDLSDDKKAVIDENSYELINQYFEQQHIKLEYSNDKLTFWVAKS</sequence>
<protein>
    <submittedName>
        <fullName evidence="1">Uncharacterized protein</fullName>
    </submittedName>
</protein>
<proteinExistence type="predicted"/>
<evidence type="ECO:0000313" key="2">
    <source>
        <dbReference type="Proteomes" id="UP000595897"/>
    </source>
</evidence>
<name>A0A7R7EJ05_9FIRM</name>
<accession>A0A7R7EJ05</accession>
<dbReference type="RefSeq" id="WP_271714878.1">
    <property type="nucleotide sequence ID" value="NZ_AP024169.1"/>
</dbReference>